<evidence type="ECO:0000313" key="10">
    <source>
        <dbReference type="EMBL" id="KAK1169499.1"/>
    </source>
</evidence>
<accession>A0AAD8DH02</accession>
<dbReference type="GO" id="GO:0042802">
    <property type="term" value="F:identical protein binding"/>
    <property type="evidence" value="ECO:0007669"/>
    <property type="project" value="InterPro"/>
</dbReference>
<feature type="compositionally biased region" description="Basic residues" evidence="7">
    <location>
        <begin position="253"/>
        <end position="266"/>
    </location>
</feature>
<evidence type="ECO:0000313" key="11">
    <source>
        <dbReference type="Proteomes" id="UP001230051"/>
    </source>
</evidence>
<name>A0AAD8DH02_ACIOX</name>
<comment type="subcellular location">
    <subcellularLocation>
        <location evidence="1">Cytoplasm</location>
        <location evidence="1">Cytoskeleton</location>
        <location evidence="1">Microtubule organizing center</location>
        <location evidence="1">Centrosome</location>
    </subcellularLocation>
</comment>
<feature type="region of interest" description="Disordered" evidence="7">
    <location>
        <begin position="332"/>
        <end position="355"/>
    </location>
</feature>
<comment type="similarity">
    <text evidence="2">Belongs to the translokin family.</text>
</comment>
<evidence type="ECO:0000256" key="1">
    <source>
        <dbReference type="ARBA" id="ARBA00004300"/>
    </source>
</evidence>
<feature type="compositionally biased region" description="Low complexity" evidence="7">
    <location>
        <begin position="336"/>
        <end position="355"/>
    </location>
</feature>
<dbReference type="AlphaFoldDB" id="A0AAD8DH02"/>
<dbReference type="InterPro" id="IPR024957">
    <property type="entry name" value="Cep57_MT-bd_dom"/>
</dbReference>
<evidence type="ECO:0000256" key="5">
    <source>
        <dbReference type="ARBA" id="ARBA00023054"/>
    </source>
</evidence>
<dbReference type="GO" id="GO:0043015">
    <property type="term" value="F:gamma-tubulin binding"/>
    <property type="evidence" value="ECO:0007669"/>
    <property type="project" value="InterPro"/>
</dbReference>
<protein>
    <submittedName>
        <fullName evidence="10">Centrosomal protein of 57 kDa</fullName>
    </submittedName>
</protein>
<evidence type="ECO:0000259" key="9">
    <source>
        <dbReference type="Pfam" id="PF14073"/>
    </source>
</evidence>
<feature type="compositionally biased region" description="Basic and acidic residues" evidence="7">
    <location>
        <begin position="102"/>
        <end position="118"/>
    </location>
</feature>
<feature type="compositionally biased region" description="Polar residues" evidence="7">
    <location>
        <begin position="119"/>
        <end position="132"/>
    </location>
</feature>
<dbReference type="FunFam" id="1.20.58.90:FF:000003">
    <property type="entry name" value="Centrosomal protein of 57 kDa"/>
    <property type="match status" value="1"/>
</dbReference>
<dbReference type="PANTHER" id="PTHR19336">
    <property type="entry name" value="UNCHARACTERIZED DUF1167"/>
    <property type="match status" value="1"/>
</dbReference>
<dbReference type="InterPro" id="IPR051756">
    <property type="entry name" value="Centrosomal_MT-associated"/>
</dbReference>
<comment type="caution">
    <text evidence="10">The sequence shown here is derived from an EMBL/GenBank/DDBJ whole genome shotgun (WGS) entry which is preliminary data.</text>
</comment>
<evidence type="ECO:0000256" key="4">
    <source>
        <dbReference type="ARBA" id="ARBA00022701"/>
    </source>
</evidence>
<dbReference type="PANTHER" id="PTHR19336:SF11">
    <property type="entry name" value="CENTROSOMAL PROTEIN OF 57 KDA"/>
    <property type="match status" value="1"/>
</dbReference>
<dbReference type="GO" id="GO:0005813">
    <property type="term" value="C:centrosome"/>
    <property type="evidence" value="ECO:0007669"/>
    <property type="project" value="UniProtKB-SubCell"/>
</dbReference>
<evidence type="ECO:0000256" key="6">
    <source>
        <dbReference type="ARBA" id="ARBA00023212"/>
    </source>
</evidence>
<dbReference type="EMBL" id="JAGXEW010000007">
    <property type="protein sequence ID" value="KAK1169499.1"/>
    <property type="molecule type" value="Genomic_DNA"/>
</dbReference>
<dbReference type="GO" id="GO:0008017">
    <property type="term" value="F:microtubule binding"/>
    <property type="evidence" value="ECO:0007669"/>
    <property type="project" value="InterPro"/>
</dbReference>
<dbReference type="Gene3D" id="1.20.58.90">
    <property type="match status" value="1"/>
</dbReference>
<feature type="region of interest" description="Disordered" evidence="7">
    <location>
        <begin position="243"/>
        <end position="279"/>
    </location>
</feature>
<keyword evidence="4" id="KW-0493">Microtubule</keyword>
<evidence type="ECO:0000256" key="3">
    <source>
        <dbReference type="ARBA" id="ARBA00022490"/>
    </source>
</evidence>
<reference evidence="10" key="1">
    <citation type="submission" date="2022-02" db="EMBL/GenBank/DDBJ databases">
        <title>Atlantic sturgeon de novo genome assembly.</title>
        <authorList>
            <person name="Stock M."/>
            <person name="Klopp C."/>
            <person name="Guiguen Y."/>
            <person name="Cabau C."/>
            <person name="Parinello H."/>
            <person name="Santidrian Yebra-Pimentel E."/>
            <person name="Kuhl H."/>
            <person name="Dirks R.P."/>
            <person name="Guessner J."/>
            <person name="Wuertz S."/>
            <person name="Du K."/>
            <person name="Schartl M."/>
        </authorList>
    </citation>
    <scope>NUCLEOTIDE SEQUENCE</scope>
    <source>
        <strain evidence="10">STURGEONOMICS-FGT-2020</strain>
        <tissue evidence="10">Whole blood</tissue>
    </source>
</reference>
<gene>
    <name evidence="10" type="primary">Cep57</name>
    <name evidence="10" type="ORF">AOXY_G8293</name>
</gene>
<keyword evidence="3" id="KW-0963">Cytoplasm</keyword>
<evidence type="ECO:0000259" key="8">
    <source>
        <dbReference type="Pfam" id="PF06657"/>
    </source>
</evidence>
<feature type="domain" description="Cep57 centrosome localisation" evidence="9">
    <location>
        <begin position="68"/>
        <end position="245"/>
    </location>
</feature>
<feature type="region of interest" description="Disordered" evidence="7">
    <location>
        <begin position="94"/>
        <end position="132"/>
    </location>
</feature>
<proteinExistence type="inferred from homology"/>
<dbReference type="GO" id="GO:0005874">
    <property type="term" value="C:microtubule"/>
    <property type="evidence" value="ECO:0007669"/>
    <property type="project" value="UniProtKB-KW"/>
</dbReference>
<feature type="domain" description="Cep57 centrosome microtubule-binding" evidence="8">
    <location>
        <begin position="349"/>
        <end position="421"/>
    </location>
</feature>
<evidence type="ECO:0000256" key="2">
    <source>
        <dbReference type="ARBA" id="ARBA00008179"/>
    </source>
</evidence>
<keyword evidence="5" id="KW-0175">Coiled coil</keyword>
<keyword evidence="6" id="KW-0206">Cytoskeleton</keyword>
<dbReference type="Pfam" id="PF06657">
    <property type="entry name" value="Cep57_MT_bd"/>
    <property type="match status" value="1"/>
</dbReference>
<sequence>MATAAAATYSSETLRDLLGVSSCGPAMSQPPSLPSFAEYPMHRPFLNADLWRSPDKPVKAYPESSSTAILSALKNLQEKIQRLEVERAQAEENLQRLSHQTSEYKKVLDREREHRDSSKTQATRHNQELSTQLAAAESRCKLLEKQLEYMRKMVRNAETERTTVLKKQVSLEQERSVDTSDVQAKFEKLDLLEQEYLRLTATQGLAENKICELQEKLREEEHQRKLVQDKAAQLQTGLEANRILLQSVSPKPPKAKKTKKKKKQAAKRPVQQHYSHTQPHYRLSLGDVPFVAGKSTGTSHSVRANVQHVLHLMKQHNRLLCNDRVLSDRPVARKLSSTTNGRRASTTSTTSSSSSCSEELSDLLLALQDEFGHMSFEHQELVKQIHETRTDRLRQDLERELESLVKRMEAKGDQIAKVHRHQGQLEKLKKSQRKHSCDGRGSRSVAGVGEVKVTTTVTTRGKSAGQIKVKPGEKSKDSLRLLRDMQTLQTSLRKDDIHWDY</sequence>
<dbReference type="Pfam" id="PF14073">
    <property type="entry name" value="Cep57_CLD"/>
    <property type="match status" value="1"/>
</dbReference>
<organism evidence="10 11">
    <name type="scientific">Acipenser oxyrinchus oxyrinchus</name>
    <dbReference type="NCBI Taxonomy" id="40147"/>
    <lineage>
        <taxon>Eukaryota</taxon>
        <taxon>Metazoa</taxon>
        <taxon>Chordata</taxon>
        <taxon>Craniata</taxon>
        <taxon>Vertebrata</taxon>
        <taxon>Euteleostomi</taxon>
        <taxon>Actinopterygii</taxon>
        <taxon>Chondrostei</taxon>
        <taxon>Acipenseriformes</taxon>
        <taxon>Acipenseridae</taxon>
        <taxon>Acipenser</taxon>
    </lineage>
</organism>
<evidence type="ECO:0000256" key="7">
    <source>
        <dbReference type="SAM" id="MobiDB-lite"/>
    </source>
</evidence>
<dbReference type="Proteomes" id="UP001230051">
    <property type="component" value="Unassembled WGS sequence"/>
</dbReference>
<dbReference type="InterPro" id="IPR025913">
    <property type="entry name" value="Cep57_CLD"/>
</dbReference>
<keyword evidence="11" id="KW-1185">Reference proteome</keyword>